<protein>
    <submittedName>
        <fullName evidence="2">Uncharacterized protein</fullName>
    </submittedName>
</protein>
<feature type="transmembrane region" description="Helical" evidence="1">
    <location>
        <begin position="87"/>
        <end position="105"/>
    </location>
</feature>
<organism evidence="2">
    <name type="scientific">Lepeophtheirus salmonis</name>
    <name type="common">Salmon louse</name>
    <name type="synonym">Caligus salmonis</name>
    <dbReference type="NCBI Taxonomy" id="72036"/>
    <lineage>
        <taxon>Eukaryota</taxon>
        <taxon>Metazoa</taxon>
        <taxon>Ecdysozoa</taxon>
        <taxon>Arthropoda</taxon>
        <taxon>Crustacea</taxon>
        <taxon>Multicrustacea</taxon>
        <taxon>Hexanauplia</taxon>
        <taxon>Copepoda</taxon>
        <taxon>Siphonostomatoida</taxon>
        <taxon>Caligidae</taxon>
        <taxon>Lepeophtheirus</taxon>
    </lineage>
</organism>
<reference evidence="2" key="1">
    <citation type="submission" date="2014-05" db="EMBL/GenBank/DDBJ databases">
        <authorList>
            <person name="Chronopoulou M."/>
        </authorList>
    </citation>
    <scope>NUCLEOTIDE SEQUENCE</scope>
    <source>
        <tissue evidence="2">Whole organism</tissue>
    </source>
</reference>
<evidence type="ECO:0000313" key="2">
    <source>
        <dbReference type="EMBL" id="CDW27834.1"/>
    </source>
</evidence>
<accession>A0A0K2TPC2</accession>
<keyword evidence="1" id="KW-0472">Membrane</keyword>
<name>A0A0K2TPC2_LEPSM</name>
<keyword evidence="1" id="KW-1133">Transmembrane helix</keyword>
<dbReference type="AlphaFoldDB" id="A0A0K2TPC2"/>
<sequence>MMMSLSHIYDNHGRITPKIGSRAEKIYSPSYNIKYIFSAHHDLEYHWAAAQVSPYIKATLTTTYLIKDAFLSELGVFLRSRRRRDGIYKFLRLLYPFILVVYRIPKMMGFF</sequence>
<proteinExistence type="predicted"/>
<dbReference type="EMBL" id="HACA01010473">
    <property type="protein sequence ID" value="CDW27834.1"/>
    <property type="molecule type" value="Transcribed_RNA"/>
</dbReference>
<keyword evidence="1" id="KW-0812">Transmembrane</keyword>
<evidence type="ECO:0000256" key="1">
    <source>
        <dbReference type="SAM" id="Phobius"/>
    </source>
</evidence>